<dbReference type="CDD" id="cd06223">
    <property type="entry name" value="PRTases_typeI"/>
    <property type="match status" value="1"/>
</dbReference>
<proteinExistence type="predicted"/>
<sequence length="292" mass="31910">MMGDAEAFTRDFLPLFRAVPPARPGVCRICHSGPNDRVDGRPWPICASCKRTTERLTGHTEHVVPISLTIKDTQLYDVLVRRREPAIGTARRNRLDFLAATLTHFFREHAACLQGLAGGPFTTVATIPSTRTERPIEAFHYMEKVIGKVGAWARLHRPLLLQAVDAYAPVLAARDSHPAAFRVLGDRGQGDRVQGDGVRGDGVQGARVLLVDDLFVSGAHVQSAASALIGRGARAVVALVIARLVNPASTDPYSAGIWQESGDRRFGFDRCCVCDRDRDHPAARQPVRRARG</sequence>
<dbReference type="SUPFAM" id="SSF53271">
    <property type="entry name" value="PRTase-like"/>
    <property type="match status" value="1"/>
</dbReference>
<organism evidence="1 2">
    <name type="scientific">Microbispora hainanensis</name>
    <dbReference type="NCBI Taxonomy" id="568844"/>
    <lineage>
        <taxon>Bacteria</taxon>
        <taxon>Bacillati</taxon>
        <taxon>Actinomycetota</taxon>
        <taxon>Actinomycetes</taxon>
        <taxon>Streptosporangiales</taxon>
        <taxon>Streptosporangiaceae</taxon>
        <taxon>Microbispora</taxon>
    </lineage>
</organism>
<name>A0ABZ1SY91_9ACTN</name>
<dbReference type="EMBL" id="CP108085">
    <property type="protein sequence ID" value="WUP77985.1"/>
    <property type="molecule type" value="Genomic_DNA"/>
</dbReference>
<accession>A0ABZ1SY91</accession>
<dbReference type="Proteomes" id="UP001432011">
    <property type="component" value="Chromosome"/>
</dbReference>
<evidence type="ECO:0000313" key="1">
    <source>
        <dbReference type="EMBL" id="WUP77985.1"/>
    </source>
</evidence>
<protein>
    <submittedName>
        <fullName evidence="1">Phosphoribosyltransferase</fullName>
    </submittedName>
</protein>
<keyword evidence="2" id="KW-1185">Reference proteome</keyword>
<gene>
    <name evidence="1" type="ORF">OG913_13590</name>
</gene>
<dbReference type="InterPro" id="IPR000836">
    <property type="entry name" value="PRTase_dom"/>
</dbReference>
<keyword evidence="1" id="KW-0808">Transferase</keyword>
<keyword evidence="1" id="KW-0328">Glycosyltransferase</keyword>
<evidence type="ECO:0000313" key="2">
    <source>
        <dbReference type="Proteomes" id="UP001432011"/>
    </source>
</evidence>
<dbReference type="InterPro" id="IPR029057">
    <property type="entry name" value="PRTase-like"/>
</dbReference>
<dbReference type="GO" id="GO:0016757">
    <property type="term" value="F:glycosyltransferase activity"/>
    <property type="evidence" value="ECO:0007669"/>
    <property type="project" value="UniProtKB-KW"/>
</dbReference>
<dbReference type="RefSeq" id="WP_328710451.1">
    <property type="nucleotide sequence ID" value="NZ_CP108085.1"/>
</dbReference>
<reference evidence="1" key="1">
    <citation type="submission" date="2022-10" db="EMBL/GenBank/DDBJ databases">
        <title>The complete genomes of actinobacterial strains from the NBC collection.</title>
        <authorList>
            <person name="Joergensen T.S."/>
            <person name="Alvarez Arevalo M."/>
            <person name="Sterndorff E.B."/>
            <person name="Faurdal D."/>
            <person name="Vuksanovic O."/>
            <person name="Mourched A.-S."/>
            <person name="Charusanti P."/>
            <person name="Shaw S."/>
            <person name="Blin K."/>
            <person name="Weber T."/>
        </authorList>
    </citation>
    <scope>NUCLEOTIDE SEQUENCE</scope>
    <source>
        <strain evidence="1">NBC_00254</strain>
    </source>
</reference>
<dbReference type="Gene3D" id="3.40.50.2020">
    <property type="match status" value="1"/>
</dbReference>